<dbReference type="Pfam" id="PF09997">
    <property type="entry name" value="DUF2238"/>
    <property type="match status" value="1"/>
</dbReference>
<comment type="caution">
    <text evidence="2">The sequence shown here is derived from an EMBL/GenBank/DDBJ whole genome shotgun (WGS) entry which is preliminary data.</text>
</comment>
<dbReference type="PIRSF" id="PIRSF020606">
    <property type="entry name" value="UCP020606"/>
    <property type="match status" value="1"/>
</dbReference>
<keyword evidence="3" id="KW-1185">Reference proteome</keyword>
<sequence length="224" mass="25230">MQPNPRIRHDLTLLMVFLVIVVVSGFSPRSRVDWALENLLVLLLVGTLVAVSRRFRLSATSVTLVFAFLCVHELGAHYTYSLVPYEHWSSAWFGFSVEQASGVHRNHYDRLVHLSYGLLLAYPVREVLRRLTPLRGFWLFFVTLNIMLSTSAVYELVEWIGGAFLGNDTAKAFVGAQNDPWDSQKDMAIAVAGAIASLSLVSLRGMLQKQPVTTACRKKHNLWQ</sequence>
<gene>
    <name evidence="2" type="ORF">CD175_08915</name>
</gene>
<organism evidence="2 3">
    <name type="scientific">Pseudomonas laurylsulfatiphila</name>
    <dbReference type="NCBI Taxonomy" id="2011015"/>
    <lineage>
        <taxon>Bacteria</taxon>
        <taxon>Pseudomonadati</taxon>
        <taxon>Pseudomonadota</taxon>
        <taxon>Gammaproteobacteria</taxon>
        <taxon>Pseudomonadales</taxon>
        <taxon>Pseudomonadaceae</taxon>
        <taxon>Pseudomonas</taxon>
    </lineage>
</organism>
<dbReference type="AlphaFoldDB" id="A0A2S6FQ39"/>
<evidence type="ECO:0000313" key="2">
    <source>
        <dbReference type="EMBL" id="PPK39594.1"/>
    </source>
</evidence>
<reference evidence="3" key="1">
    <citation type="submission" date="2017-06" db="EMBL/GenBank/DDBJ databases">
        <authorList>
            <person name="Furmanczyk E.M."/>
        </authorList>
    </citation>
    <scope>NUCLEOTIDE SEQUENCE [LARGE SCALE GENOMIC DNA]</scope>
    <source>
        <strain evidence="3">AP3_16</strain>
    </source>
</reference>
<dbReference type="InterPro" id="IPR058534">
    <property type="entry name" value="YjdF"/>
</dbReference>
<keyword evidence="1" id="KW-0812">Transmembrane</keyword>
<proteinExistence type="predicted"/>
<dbReference type="EMBL" id="NIRS01000002">
    <property type="protein sequence ID" value="PPK39594.1"/>
    <property type="molecule type" value="Genomic_DNA"/>
</dbReference>
<accession>A0A2S6FQ39</accession>
<keyword evidence="1" id="KW-1133">Transmembrane helix</keyword>
<feature type="transmembrane region" description="Helical" evidence="1">
    <location>
        <begin position="34"/>
        <end position="51"/>
    </location>
</feature>
<evidence type="ECO:0000256" key="1">
    <source>
        <dbReference type="SAM" id="Phobius"/>
    </source>
</evidence>
<dbReference type="Proteomes" id="UP000238541">
    <property type="component" value="Unassembled WGS sequence"/>
</dbReference>
<feature type="transmembrane region" description="Helical" evidence="1">
    <location>
        <begin position="12"/>
        <end position="28"/>
    </location>
</feature>
<keyword evidence="1" id="KW-0472">Membrane</keyword>
<dbReference type="RefSeq" id="WP_104448616.1">
    <property type="nucleotide sequence ID" value="NZ_NIRS01000002.1"/>
</dbReference>
<feature type="transmembrane region" description="Helical" evidence="1">
    <location>
        <begin position="187"/>
        <end position="207"/>
    </location>
</feature>
<evidence type="ECO:0008006" key="4">
    <source>
        <dbReference type="Google" id="ProtNLM"/>
    </source>
</evidence>
<name>A0A2S6FQ39_9PSED</name>
<feature type="transmembrane region" description="Helical" evidence="1">
    <location>
        <begin position="137"/>
        <end position="157"/>
    </location>
</feature>
<dbReference type="InterPro" id="IPR014509">
    <property type="entry name" value="YjdF-like"/>
</dbReference>
<evidence type="ECO:0000313" key="3">
    <source>
        <dbReference type="Proteomes" id="UP000238541"/>
    </source>
</evidence>
<protein>
    <recommendedName>
        <fullName evidence="4">DUF2238 domain-containing protein</fullName>
    </recommendedName>
</protein>